<dbReference type="GO" id="GO:0000137">
    <property type="term" value="C:Golgi cis cisterna"/>
    <property type="evidence" value="ECO:0007669"/>
    <property type="project" value="TreeGrafter"/>
</dbReference>
<evidence type="ECO:0000256" key="4">
    <source>
        <dbReference type="SAM" id="SignalP"/>
    </source>
</evidence>
<evidence type="ECO:0000256" key="2">
    <source>
        <dbReference type="SAM" id="Coils"/>
    </source>
</evidence>
<accession>A0A921YV55</accession>
<feature type="signal peptide" evidence="4">
    <location>
        <begin position="1"/>
        <end position="21"/>
    </location>
</feature>
<feature type="coiled-coil region" evidence="2">
    <location>
        <begin position="116"/>
        <end position="171"/>
    </location>
</feature>
<dbReference type="GO" id="GO:0005801">
    <property type="term" value="C:cis-Golgi network"/>
    <property type="evidence" value="ECO:0007669"/>
    <property type="project" value="TreeGrafter"/>
</dbReference>
<dbReference type="OrthoDB" id="5978643at2759"/>
<feature type="domain" description="Golgin subfamily A conserved" evidence="5">
    <location>
        <begin position="523"/>
        <end position="665"/>
    </location>
</feature>
<proteinExistence type="predicted"/>
<feature type="compositionally biased region" description="Basic and acidic residues" evidence="3">
    <location>
        <begin position="529"/>
        <end position="548"/>
    </location>
</feature>
<gene>
    <name evidence="6" type="ORF">O3G_MSEX004381</name>
</gene>
<sequence length="721" mass="83842">MLPQWQLEVLVLVLRLEAYLAREGHVELKDHQVKKSYTQQRDVNCHNIPGLKTNPDNVMPHIINEEQVQPMFSTESRNDNTIQNINSEVADTKQTIVNSPTLTDSLNATEFLISSKRNLEIQVDNLQSKLADLQDKYTLALTNDNASKQIIQNLERDLRNIEDKYNQIGKEILEKNDTIKELHTMKTLLSDENSNYQEQLEFTKSILTAKEAENNSLHSQLFNLQNQLEATQLQLQQLTNGTVFNLCKNKTDETQQNEVLMQKILILEQQLKDSQKERNQISVHYEHYVSELNEQLKSVLEKNENLSAELQYLANRENSLIEQISEMEIRYQNYHIQPKATADVTPGSNDELQELQTKYEEIQNHFQALNIKYKELEKQCIESNEKIKELSQHKDTSSVQDTISISKLNADIASDKIAAQRATEQNKKLKQDMQGLEDAYVKMSKDKLDLTEKLTAEKYLNRQLTIKLAEIEEKTKDMQVKLKAKDEEMIRLQASYRKLEKYESSQTDKLVDNYTDNVIEYEELKETHSHNEECVGHQSDGSEEKMQRSDVMTPEILCNSGSRQSPNIAREDAMQKLQQRFLKIMEEVADLSDEKHRLEHIILQLQNETETICEYVALYQQQRSLLKRRDEERSAQIKIFEAECDKLKKEIDELTSILVKLSQDKDLSHFLKTDSKNIDIQRVMNLLSNLQSNSLIDPHKKNVDFKNFYPCNCCSGKLIEV</sequence>
<dbReference type="Proteomes" id="UP000791440">
    <property type="component" value="Unassembled WGS sequence"/>
</dbReference>
<keyword evidence="7" id="KW-1185">Reference proteome</keyword>
<feature type="region of interest" description="Disordered" evidence="3">
    <location>
        <begin position="529"/>
        <end position="549"/>
    </location>
</feature>
<dbReference type="GO" id="GO:0007030">
    <property type="term" value="P:Golgi organization"/>
    <property type="evidence" value="ECO:0007669"/>
    <property type="project" value="TreeGrafter"/>
</dbReference>
<name>A0A921YV55_MANSE</name>
<dbReference type="Pfam" id="PF15070">
    <property type="entry name" value="GOLGA2L5"/>
    <property type="match status" value="1"/>
</dbReference>
<dbReference type="InterPro" id="IPR043976">
    <property type="entry name" value="GOLGA_cons_dom"/>
</dbReference>
<dbReference type="PANTHER" id="PTHR10881:SF46">
    <property type="entry name" value="GOLGIN SUBFAMILY A MEMBER 2"/>
    <property type="match status" value="1"/>
</dbReference>
<keyword evidence="4" id="KW-0732">Signal</keyword>
<dbReference type="AlphaFoldDB" id="A0A921YV55"/>
<dbReference type="EMBL" id="JH668331">
    <property type="protein sequence ID" value="KAG6446217.1"/>
    <property type="molecule type" value="Genomic_DNA"/>
</dbReference>
<evidence type="ECO:0000256" key="3">
    <source>
        <dbReference type="SAM" id="MobiDB-lite"/>
    </source>
</evidence>
<feature type="coiled-coil region" evidence="2">
    <location>
        <begin position="207"/>
        <end position="316"/>
    </location>
</feature>
<feature type="coiled-coil region" evidence="2">
    <location>
        <begin position="352"/>
        <end position="488"/>
    </location>
</feature>
<comment type="caution">
    <text evidence="6">The sequence shown here is derived from an EMBL/GenBank/DDBJ whole genome shotgun (WGS) entry which is preliminary data.</text>
</comment>
<reference evidence="6" key="1">
    <citation type="journal article" date="2016" name="Insect Biochem. Mol. Biol.">
        <title>Multifaceted biological insights from a draft genome sequence of the tobacco hornworm moth, Manduca sexta.</title>
        <authorList>
            <person name="Kanost M.R."/>
            <person name="Arrese E.L."/>
            <person name="Cao X."/>
            <person name="Chen Y.R."/>
            <person name="Chellapilla S."/>
            <person name="Goldsmith M.R."/>
            <person name="Grosse-Wilde E."/>
            <person name="Heckel D.G."/>
            <person name="Herndon N."/>
            <person name="Jiang H."/>
            <person name="Papanicolaou A."/>
            <person name="Qu J."/>
            <person name="Soulages J.L."/>
            <person name="Vogel H."/>
            <person name="Walters J."/>
            <person name="Waterhouse R.M."/>
            <person name="Ahn S.J."/>
            <person name="Almeida F.C."/>
            <person name="An C."/>
            <person name="Aqrawi P."/>
            <person name="Bretschneider A."/>
            <person name="Bryant W.B."/>
            <person name="Bucks S."/>
            <person name="Chao H."/>
            <person name="Chevignon G."/>
            <person name="Christen J.M."/>
            <person name="Clarke D.F."/>
            <person name="Dittmer N.T."/>
            <person name="Ferguson L.C.F."/>
            <person name="Garavelou S."/>
            <person name="Gordon K.H.J."/>
            <person name="Gunaratna R.T."/>
            <person name="Han Y."/>
            <person name="Hauser F."/>
            <person name="He Y."/>
            <person name="Heidel-Fischer H."/>
            <person name="Hirsh A."/>
            <person name="Hu Y."/>
            <person name="Jiang H."/>
            <person name="Kalra D."/>
            <person name="Klinner C."/>
            <person name="Konig C."/>
            <person name="Kovar C."/>
            <person name="Kroll A.R."/>
            <person name="Kuwar S.S."/>
            <person name="Lee S.L."/>
            <person name="Lehman R."/>
            <person name="Li K."/>
            <person name="Li Z."/>
            <person name="Liang H."/>
            <person name="Lovelace S."/>
            <person name="Lu Z."/>
            <person name="Mansfield J.H."/>
            <person name="McCulloch K.J."/>
            <person name="Mathew T."/>
            <person name="Morton B."/>
            <person name="Muzny D.M."/>
            <person name="Neunemann D."/>
            <person name="Ongeri F."/>
            <person name="Pauchet Y."/>
            <person name="Pu L.L."/>
            <person name="Pyrousis I."/>
            <person name="Rao X.J."/>
            <person name="Redding A."/>
            <person name="Roesel C."/>
            <person name="Sanchez-Gracia A."/>
            <person name="Schaack S."/>
            <person name="Shukla A."/>
            <person name="Tetreau G."/>
            <person name="Wang Y."/>
            <person name="Xiong G.H."/>
            <person name="Traut W."/>
            <person name="Walsh T.K."/>
            <person name="Worley K.C."/>
            <person name="Wu D."/>
            <person name="Wu W."/>
            <person name="Wu Y.Q."/>
            <person name="Zhang X."/>
            <person name="Zou Z."/>
            <person name="Zucker H."/>
            <person name="Briscoe A.D."/>
            <person name="Burmester T."/>
            <person name="Clem R.J."/>
            <person name="Feyereisen R."/>
            <person name="Grimmelikhuijzen C.J.P."/>
            <person name="Hamodrakas S.J."/>
            <person name="Hansson B.S."/>
            <person name="Huguet E."/>
            <person name="Jermiin L.S."/>
            <person name="Lan Q."/>
            <person name="Lehman H.K."/>
            <person name="Lorenzen M."/>
            <person name="Merzendorfer H."/>
            <person name="Michalopoulos I."/>
            <person name="Morton D.B."/>
            <person name="Muthukrishnan S."/>
            <person name="Oakeshott J.G."/>
            <person name="Palmer W."/>
            <person name="Park Y."/>
            <person name="Passarelli A.L."/>
            <person name="Rozas J."/>
            <person name="Schwartz L.M."/>
            <person name="Smith W."/>
            <person name="Southgate A."/>
            <person name="Vilcinskas A."/>
            <person name="Vogt R."/>
            <person name="Wang P."/>
            <person name="Werren J."/>
            <person name="Yu X.Q."/>
            <person name="Zhou J.J."/>
            <person name="Brown S.J."/>
            <person name="Scherer S.E."/>
            <person name="Richards S."/>
            <person name="Blissard G.W."/>
        </authorList>
    </citation>
    <scope>NUCLEOTIDE SEQUENCE</scope>
</reference>
<reference evidence="6" key="2">
    <citation type="submission" date="2020-12" db="EMBL/GenBank/DDBJ databases">
        <authorList>
            <person name="Kanost M."/>
        </authorList>
    </citation>
    <scope>NUCLEOTIDE SEQUENCE</scope>
</reference>
<feature type="chain" id="PRO_5037341753" description="Golgin subfamily A conserved domain-containing protein" evidence="4">
    <location>
        <begin position="22"/>
        <end position="721"/>
    </location>
</feature>
<evidence type="ECO:0000313" key="7">
    <source>
        <dbReference type="Proteomes" id="UP000791440"/>
    </source>
</evidence>
<protein>
    <recommendedName>
        <fullName evidence="5">Golgin subfamily A conserved domain-containing protein</fullName>
    </recommendedName>
</protein>
<dbReference type="PANTHER" id="PTHR10881">
    <property type="entry name" value="GOLGIN SUBFAMILY A MEMBER-RELATED"/>
    <property type="match status" value="1"/>
</dbReference>
<keyword evidence="1 2" id="KW-0175">Coiled coil</keyword>
<dbReference type="InterPro" id="IPR024858">
    <property type="entry name" value="GOLGA"/>
</dbReference>
<dbReference type="GO" id="GO:0032580">
    <property type="term" value="C:Golgi cisterna membrane"/>
    <property type="evidence" value="ECO:0007669"/>
    <property type="project" value="TreeGrafter"/>
</dbReference>
<evidence type="ECO:0000256" key="1">
    <source>
        <dbReference type="ARBA" id="ARBA00023054"/>
    </source>
</evidence>
<organism evidence="6 7">
    <name type="scientific">Manduca sexta</name>
    <name type="common">Tobacco hawkmoth</name>
    <name type="synonym">Tobacco hornworm</name>
    <dbReference type="NCBI Taxonomy" id="7130"/>
    <lineage>
        <taxon>Eukaryota</taxon>
        <taxon>Metazoa</taxon>
        <taxon>Ecdysozoa</taxon>
        <taxon>Arthropoda</taxon>
        <taxon>Hexapoda</taxon>
        <taxon>Insecta</taxon>
        <taxon>Pterygota</taxon>
        <taxon>Neoptera</taxon>
        <taxon>Endopterygota</taxon>
        <taxon>Lepidoptera</taxon>
        <taxon>Glossata</taxon>
        <taxon>Ditrysia</taxon>
        <taxon>Bombycoidea</taxon>
        <taxon>Sphingidae</taxon>
        <taxon>Sphinginae</taxon>
        <taxon>Sphingini</taxon>
        <taxon>Manduca</taxon>
    </lineage>
</organism>
<evidence type="ECO:0000259" key="5">
    <source>
        <dbReference type="Pfam" id="PF15070"/>
    </source>
</evidence>
<feature type="coiled-coil region" evidence="2">
    <location>
        <begin position="637"/>
        <end position="664"/>
    </location>
</feature>
<feature type="coiled-coil region" evidence="2">
    <location>
        <begin position="574"/>
        <end position="608"/>
    </location>
</feature>
<evidence type="ECO:0000313" key="6">
    <source>
        <dbReference type="EMBL" id="KAG6446217.1"/>
    </source>
</evidence>